<dbReference type="EMBL" id="REGN01012390">
    <property type="protein sequence ID" value="RMZ95505.1"/>
    <property type="molecule type" value="Genomic_DNA"/>
</dbReference>
<keyword evidence="3" id="KW-1185">Reference proteome</keyword>
<evidence type="ECO:0000256" key="1">
    <source>
        <dbReference type="SAM" id="Phobius"/>
    </source>
</evidence>
<dbReference type="AlphaFoldDB" id="A0A3M7P8S9"/>
<sequence>MTSLDLPLTCDFYISLFIEKNNKKKEILIIKRLIYRSGKQFIHNHLLVSIFSNKLIIFTGFFLQGQIKEISFKNLFENICSRTTSKINLIRRIKGLKLKNSLALCKIIFKGFIRSIFDYALIPLCCATQKISSDLQKLQNKIFGHIKFFPIKTKITDMHFKFKLDLIETRSKVLIKKFFIKKSNHQQLRSDLNIKKTISVLLRYIIKSIINNLPNFMLNTNVSKLNSENEAIKKLIIGGETDSSFFTPGTKRKAERTYSSSSDSEAIETITIYKSSQK</sequence>
<gene>
    <name evidence="2" type="ORF">BpHYR1_018547</name>
</gene>
<organism evidence="2 3">
    <name type="scientific">Brachionus plicatilis</name>
    <name type="common">Marine rotifer</name>
    <name type="synonym">Brachionus muelleri</name>
    <dbReference type="NCBI Taxonomy" id="10195"/>
    <lineage>
        <taxon>Eukaryota</taxon>
        <taxon>Metazoa</taxon>
        <taxon>Spiralia</taxon>
        <taxon>Gnathifera</taxon>
        <taxon>Rotifera</taxon>
        <taxon>Eurotatoria</taxon>
        <taxon>Monogononta</taxon>
        <taxon>Pseudotrocha</taxon>
        <taxon>Ploima</taxon>
        <taxon>Brachionidae</taxon>
        <taxon>Brachionus</taxon>
    </lineage>
</organism>
<keyword evidence="1" id="KW-0472">Membrane</keyword>
<evidence type="ECO:0008006" key="4">
    <source>
        <dbReference type="Google" id="ProtNLM"/>
    </source>
</evidence>
<evidence type="ECO:0000313" key="2">
    <source>
        <dbReference type="EMBL" id="RMZ95505.1"/>
    </source>
</evidence>
<protein>
    <recommendedName>
        <fullName evidence="4">RNA-directed DNA polymerase from mobile element jockey-like</fullName>
    </recommendedName>
</protein>
<name>A0A3M7P8S9_BRAPC</name>
<feature type="transmembrane region" description="Helical" evidence="1">
    <location>
        <begin position="41"/>
        <end position="63"/>
    </location>
</feature>
<dbReference type="Proteomes" id="UP000276133">
    <property type="component" value="Unassembled WGS sequence"/>
</dbReference>
<keyword evidence="1" id="KW-0812">Transmembrane</keyword>
<accession>A0A3M7P8S9</accession>
<proteinExistence type="predicted"/>
<keyword evidence="1" id="KW-1133">Transmembrane helix</keyword>
<comment type="caution">
    <text evidence="2">The sequence shown here is derived from an EMBL/GenBank/DDBJ whole genome shotgun (WGS) entry which is preliminary data.</text>
</comment>
<reference evidence="2 3" key="1">
    <citation type="journal article" date="2018" name="Sci. Rep.">
        <title>Genomic signatures of local adaptation to the degree of environmental predictability in rotifers.</title>
        <authorList>
            <person name="Franch-Gras L."/>
            <person name="Hahn C."/>
            <person name="Garcia-Roger E.M."/>
            <person name="Carmona M.J."/>
            <person name="Serra M."/>
            <person name="Gomez A."/>
        </authorList>
    </citation>
    <scope>NUCLEOTIDE SEQUENCE [LARGE SCALE GENOMIC DNA]</scope>
    <source>
        <strain evidence="2">HYR1</strain>
    </source>
</reference>
<evidence type="ECO:0000313" key="3">
    <source>
        <dbReference type="Proteomes" id="UP000276133"/>
    </source>
</evidence>